<evidence type="ECO:0000256" key="1">
    <source>
        <dbReference type="ARBA" id="ARBA00008987"/>
    </source>
</evidence>
<evidence type="ECO:0000256" key="3">
    <source>
        <dbReference type="ARBA" id="ARBA00022982"/>
    </source>
</evidence>
<keyword evidence="4 8" id="KW-1015">Disulfide bond</keyword>
<dbReference type="PANTHER" id="PTHR45663:SF11">
    <property type="entry name" value="GEO12009P1"/>
    <property type="match status" value="1"/>
</dbReference>
<dbReference type="PROSITE" id="PS51352">
    <property type="entry name" value="THIOREDOXIN_2"/>
    <property type="match status" value="1"/>
</dbReference>
<proteinExistence type="inferred from homology"/>
<keyword evidence="5 8" id="KW-0676">Redox-active center</keyword>
<dbReference type="InterPro" id="IPR005746">
    <property type="entry name" value="Thioredoxin"/>
</dbReference>
<dbReference type="OrthoDB" id="9790390at2"/>
<evidence type="ECO:0000256" key="7">
    <source>
        <dbReference type="PIRNR" id="PIRNR000077"/>
    </source>
</evidence>
<keyword evidence="3" id="KW-0249">Electron transport</keyword>
<evidence type="ECO:0000256" key="2">
    <source>
        <dbReference type="ARBA" id="ARBA00022448"/>
    </source>
</evidence>
<dbReference type="Gene3D" id="3.40.30.10">
    <property type="entry name" value="Glutaredoxin"/>
    <property type="match status" value="1"/>
</dbReference>
<dbReference type="PIRSF" id="PIRSF000077">
    <property type="entry name" value="Thioredoxin"/>
    <property type="match status" value="1"/>
</dbReference>
<evidence type="ECO:0000256" key="6">
    <source>
        <dbReference type="NCBIfam" id="TIGR01068"/>
    </source>
</evidence>
<evidence type="ECO:0000256" key="8">
    <source>
        <dbReference type="PIRSR" id="PIRSR000077-4"/>
    </source>
</evidence>
<keyword evidence="2" id="KW-0813">Transport</keyword>
<comment type="similarity">
    <text evidence="1 7">Belongs to the thioredoxin family.</text>
</comment>
<dbReference type="CDD" id="cd02947">
    <property type="entry name" value="TRX_family"/>
    <property type="match status" value="1"/>
</dbReference>
<gene>
    <name evidence="10" type="ORF">EI42_01115</name>
</gene>
<dbReference type="SUPFAM" id="SSF52833">
    <property type="entry name" value="Thioredoxin-like"/>
    <property type="match status" value="1"/>
</dbReference>
<sequence>MSDVQELNEQNFEDEVLHSSEPVLVEFTANWCGPCKSFAPITEKVASDYHDKVKVARVDIDQNPNVVQKYGVRSLPYAMVFKDGHKVDQLAGMTNYEHLVHMLGV</sequence>
<dbReference type="GO" id="GO:0005737">
    <property type="term" value="C:cytoplasm"/>
    <property type="evidence" value="ECO:0007669"/>
    <property type="project" value="TreeGrafter"/>
</dbReference>
<dbReference type="PANTHER" id="PTHR45663">
    <property type="entry name" value="GEO12009P1"/>
    <property type="match status" value="1"/>
</dbReference>
<dbReference type="PROSITE" id="PS00194">
    <property type="entry name" value="THIOREDOXIN_1"/>
    <property type="match status" value="1"/>
</dbReference>
<protein>
    <recommendedName>
        <fullName evidence="6 7">Thioredoxin</fullName>
    </recommendedName>
</protein>
<feature type="disulfide bond" description="Redox-active" evidence="8">
    <location>
        <begin position="32"/>
        <end position="35"/>
    </location>
</feature>
<evidence type="ECO:0000313" key="11">
    <source>
        <dbReference type="Proteomes" id="UP000248806"/>
    </source>
</evidence>
<dbReference type="GO" id="GO:0015035">
    <property type="term" value="F:protein-disulfide reductase activity"/>
    <property type="evidence" value="ECO:0007669"/>
    <property type="project" value="UniProtKB-UniRule"/>
</dbReference>
<reference evidence="10 11" key="1">
    <citation type="submission" date="2018-06" db="EMBL/GenBank/DDBJ databases">
        <title>Genomic Encyclopedia of Archaeal and Bacterial Type Strains, Phase II (KMG-II): from individual species to whole genera.</title>
        <authorList>
            <person name="Goeker M."/>
        </authorList>
    </citation>
    <scope>NUCLEOTIDE SEQUENCE [LARGE SCALE GENOMIC DNA]</scope>
    <source>
        <strain evidence="10 11">ATCC BAA-1881</strain>
    </source>
</reference>
<keyword evidence="11" id="KW-1185">Reference proteome</keyword>
<dbReference type="NCBIfam" id="TIGR01068">
    <property type="entry name" value="thioredoxin"/>
    <property type="match status" value="1"/>
</dbReference>
<dbReference type="PRINTS" id="PR00421">
    <property type="entry name" value="THIOREDOXIN"/>
</dbReference>
<evidence type="ECO:0000313" key="10">
    <source>
        <dbReference type="EMBL" id="PZW34278.1"/>
    </source>
</evidence>
<organism evidence="10 11">
    <name type="scientific">Thermosporothrix hazakensis</name>
    <dbReference type="NCBI Taxonomy" id="644383"/>
    <lineage>
        <taxon>Bacteria</taxon>
        <taxon>Bacillati</taxon>
        <taxon>Chloroflexota</taxon>
        <taxon>Ktedonobacteria</taxon>
        <taxon>Ktedonobacterales</taxon>
        <taxon>Thermosporotrichaceae</taxon>
        <taxon>Thermosporothrix</taxon>
    </lineage>
</organism>
<dbReference type="AlphaFoldDB" id="A0A326UBU6"/>
<dbReference type="FunFam" id="3.40.30.10:FF:000001">
    <property type="entry name" value="Thioredoxin"/>
    <property type="match status" value="1"/>
</dbReference>
<evidence type="ECO:0000256" key="5">
    <source>
        <dbReference type="ARBA" id="ARBA00023284"/>
    </source>
</evidence>
<dbReference type="InterPro" id="IPR017937">
    <property type="entry name" value="Thioredoxin_CS"/>
</dbReference>
<evidence type="ECO:0000259" key="9">
    <source>
        <dbReference type="PROSITE" id="PS51352"/>
    </source>
</evidence>
<dbReference type="InterPro" id="IPR013766">
    <property type="entry name" value="Thioredoxin_domain"/>
</dbReference>
<feature type="domain" description="Thioredoxin" evidence="9">
    <location>
        <begin position="1"/>
        <end position="105"/>
    </location>
</feature>
<comment type="caution">
    <text evidence="10">The sequence shown here is derived from an EMBL/GenBank/DDBJ whole genome shotgun (WGS) entry which is preliminary data.</text>
</comment>
<dbReference type="Proteomes" id="UP000248806">
    <property type="component" value="Unassembled WGS sequence"/>
</dbReference>
<accession>A0A326UBU6</accession>
<dbReference type="EMBL" id="QKUF01000002">
    <property type="protein sequence ID" value="PZW34278.1"/>
    <property type="molecule type" value="Genomic_DNA"/>
</dbReference>
<evidence type="ECO:0000256" key="4">
    <source>
        <dbReference type="ARBA" id="ARBA00023157"/>
    </source>
</evidence>
<dbReference type="RefSeq" id="WP_111319694.1">
    <property type="nucleotide sequence ID" value="NZ_BIFX01000001.1"/>
</dbReference>
<dbReference type="Pfam" id="PF00085">
    <property type="entry name" value="Thioredoxin"/>
    <property type="match status" value="1"/>
</dbReference>
<name>A0A326UBU6_THEHA</name>
<dbReference type="InterPro" id="IPR036249">
    <property type="entry name" value="Thioredoxin-like_sf"/>
</dbReference>